<evidence type="ECO:0000256" key="10">
    <source>
        <dbReference type="ARBA" id="ARBA00023136"/>
    </source>
</evidence>
<keyword evidence="10 11" id="KW-0472">Membrane</keyword>
<evidence type="ECO:0000256" key="5">
    <source>
        <dbReference type="ARBA" id="ARBA00022475"/>
    </source>
</evidence>
<sequence length="106" mass="11335">MLASLFLQAAPASTGGITQVILLVGMGIVMYFFMFRPQQKRQAEAKKFRAALAKGSSVVTIGGLHGKVVDLNEETVTVEVDKGVRLRFDRSAIAREVVGKTTAPAA</sequence>
<dbReference type="InterPro" id="IPR003849">
    <property type="entry name" value="Preprotein_translocase_YajC"/>
</dbReference>
<gene>
    <name evidence="12" type="primary">yajC</name>
    <name evidence="12" type="ORF">ROI90_05985</name>
</gene>
<proteinExistence type="inferred from homology"/>
<feature type="transmembrane region" description="Helical" evidence="11">
    <location>
        <begin position="12"/>
        <end position="33"/>
    </location>
</feature>
<dbReference type="PANTHER" id="PTHR33909:SF1">
    <property type="entry name" value="SEC TRANSLOCON ACCESSORY COMPLEX SUBUNIT YAJC"/>
    <property type="match status" value="1"/>
</dbReference>
<evidence type="ECO:0000256" key="8">
    <source>
        <dbReference type="ARBA" id="ARBA00022989"/>
    </source>
</evidence>
<evidence type="ECO:0000313" key="12">
    <source>
        <dbReference type="EMBL" id="MDU0369937.1"/>
    </source>
</evidence>
<keyword evidence="8 11" id="KW-1133">Transmembrane helix</keyword>
<evidence type="ECO:0000313" key="13">
    <source>
        <dbReference type="Proteomes" id="UP001250698"/>
    </source>
</evidence>
<protein>
    <recommendedName>
        <fullName evidence="3">Sec translocon accessory complex subunit YajC</fullName>
    </recommendedName>
</protein>
<reference evidence="12 13" key="1">
    <citation type="submission" date="2023-10" db="EMBL/GenBank/DDBJ databases">
        <title>Hymenobacter endophyticus sp. nov., an isolate from the leaf tissues of wheat.</title>
        <authorList>
            <person name="Dai Y."/>
        </authorList>
    </citation>
    <scope>NUCLEOTIDE SEQUENCE [LARGE SCALE GENOMIC DNA]</scope>
    <source>
        <strain evidence="12 13">ZK17L-C2</strain>
    </source>
</reference>
<dbReference type="NCBIfam" id="TIGR00739">
    <property type="entry name" value="yajC"/>
    <property type="match status" value="1"/>
</dbReference>
<evidence type="ECO:0000256" key="7">
    <source>
        <dbReference type="ARBA" id="ARBA00022927"/>
    </source>
</evidence>
<keyword evidence="13" id="KW-1185">Reference proteome</keyword>
<evidence type="ECO:0000256" key="2">
    <source>
        <dbReference type="ARBA" id="ARBA00006742"/>
    </source>
</evidence>
<evidence type="ECO:0000256" key="4">
    <source>
        <dbReference type="ARBA" id="ARBA00022448"/>
    </source>
</evidence>
<dbReference type="Proteomes" id="UP001250698">
    <property type="component" value="Unassembled WGS sequence"/>
</dbReference>
<keyword evidence="9" id="KW-0811">Translocation</keyword>
<comment type="caution">
    <text evidence="12">The sequence shown here is derived from an EMBL/GenBank/DDBJ whole genome shotgun (WGS) entry which is preliminary data.</text>
</comment>
<dbReference type="SMART" id="SM01323">
    <property type="entry name" value="YajC"/>
    <property type="match status" value="1"/>
</dbReference>
<organism evidence="12 13">
    <name type="scientific">Hymenobacter endophyticus</name>
    <dbReference type="NCBI Taxonomy" id="3076335"/>
    <lineage>
        <taxon>Bacteria</taxon>
        <taxon>Pseudomonadati</taxon>
        <taxon>Bacteroidota</taxon>
        <taxon>Cytophagia</taxon>
        <taxon>Cytophagales</taxon>
        <taxon>Hymenobacteraceae</taxon>
        <taxon>Hymenobacter</taxon>
    </lineage>
</organism>
<comment type="subcellular location">
    <subcellularLocation>
        <location evidence="1">Cell membrane</location>
        <topology evidence="1">Single-pass membrane protein</topology>
    </subcellularLocation>
</comment>
<evidence type="ECO:0000256" key="9">
    <source>
        <dbReference type="ARBA" id="ARBA00023010"/>
    </source>
</evidence>
<dbReference type="PRINTS" id="PR01853">
    <property type="entry name" value="YAJCTRNLCASE"/>
</dbReference>
<dbReference type="RefSeq" id="WP_315997423.1">
    <property type="nucleotide sequence ID" value="NZ_JAWDJT010000002.1"/>
</dbReference>
<keyword evidence="4" id="KW-0813">Transport</keyword>
<keyword evidence="6 11" id="KW-0812">Transmembrane</keyword>
<dbReference type="Pfam" id="PF02699">
    <property type="entry name" value="YajC"/>
    <property type="match status" value="1"/>
</dbReference>
<name>A0ABU3TEY2_9BACT</name>
<accession>A0ABU3TEY2</accession>
<dbReference type="EMBL" id="JAWDJT010000002">
    <property type="protein sequence ID" value="MDU0369937.1"/>
    <property type="molecule type" value="Genomic_DNA"/>
</dbReference>
<evidence type="ECO:0000256" key="11">
    <source>
        <dbReference type="SAM" id="Phobius"/>
    </source>
</evidence>
<evidence type="ECO:0000256" key="1">
    <source>
        <dbReference type="ARBA" id="ARBA00004162"/>
    </source>
</evidence>
<keyword evidence="7" id="KW-0653">Protein transport</keyword>
<keyword evidence="5" id="KW-1003">Cell membrane</keyword>
<comment type="similarity">
    <text evidence="2">Belongs to the YajC family.</text>
</comment>
<evidence type="ECO:0000256" key="3">
    <source>
        <dbReference type="ARBA" id="ARBA00014962"/>
    </source>
</evidence>
<dbReference type="PANTHER" id="PTHR33909">
    <property type="entry name" value="SEC TRANSLOCON ACCESSORY COMPLEX SUBUNIT YAJC"/>
    <property type="match status" value="1"/>
</dbReference>
<evidence type="ECO:0000256" key="6">
    <source>
        <dbReference type="ARBA" id="ARBA00022692"/>
    </source>
</evidence>